<keyword evidence="6" id="KW-1185">Reference proteome</keyword>
<evidence type="ECO:0000313" key="5">
    <source>
        <dbReference type="EMBL" id="ESE39925.1"/>
    </source>
</evidence>
<reference evidence="5 6" key="1">
    <citation type="journal article" date="2013" name="Genome Announc.">
        <title>Draft Genome Sequence of Shewanella decolorationis S12, a Dye-Degrading Bacterium Isolated from a Wastewater Treatment Plant.</title>
        <authorList>
            <person name="Xu M."/>
            <person name="Fang Y."/>
            <person name="Liu J."/>
            <person name="Chen X."/>
            <person name="Sun G."/>
            <person name="Guo J."/>
            <person name="Hua Z."/>
            <person name="Tu Q."/>
            <person name="Wu L."/>
            <person name="Zhou J."/>
            <person name="Liu X."/>
        </authorList>
    </citation>
    <scope>NUCLEOTIDE SEQUENCE [LARGE SCALE GENOMIC DNA]</scope>
    <source>
        <strain evidence="5 6">S12</strain>
    </source>
</reference>
<accession>A0ABN0PIY3</accession>
<evidence type="ECO:0000256" key="1">
    <source>
        <dbReference type="ARBA" id="ARBA00010923"/>
    </source>
</evidence>
<feature type="domain" description="Type I restriction modification DNA specificity" evidence="4">
    <location>
        <begin position="221"/>
        <end position="394"/>
    </location>
</feature>
<protein>
    <submittedName>
        <fullName evidence="5">Restriction modification system DNA specificity domain protein</fullName>
    </submittedName>
</protein>
<feature type="domain" description="Type I restriction modification DNA specificity" evidence="4">
    <location>
        <begin position="80"/>
        <end position="188"/>
    </location>
</feature>
<evidence type="ECO:0000256" key="3">
    <source>
        <dbReference type="ARBA" id="ARBA00023125"/>
    </source>
</evidence>
<name>A0ABN0PIY3_9GAMM</name>
<dbReference type="SUPFAM" id="SSF116734">
    <property type="entry name" value="DNA methylase specificity domain"/>
    <property type="match status" value="2"/>
</dbReference>
<evidence type="ECO:0000256" key="2">
    <source>
        <dbReference type="ARBA" id="ARBA00022747"/>
    </source>
</evidence>
<dbReference type="InterPro" id="IPR052021">
    <property type="entry name" value="Type-I_RS_S_subunit"/>
</dbReference>
<dbReference type="Gene3D" id="3.90.220.20">
    <property type="entry name" value="DNA methylase specificity domains"/>
    <property type="match status" value="2"/>
</dbReference>
<gene>
    <name evidence="5" type="ORF">SHD_4134</name>
</gene>
<organism evidence="5 6">
    <name type="scientific">Shewanella decolorationis S12</name>
    <dbReference type="NCBI Taxonomy" id="1353536"/>
    <lineage>
        <taxon>Bacteria</taxon>
        <taxon>Pseudomonadati</taxon>
        <taxon>Pseudomonadota</taxon>
        <taxon>Gammaproteobacteria</taxon>
        <taxon>Alteromonadales</taxon>
        <taxon>Shewanellaceae</taxon>
        <taxon>Shewanella</taxon>
    </lineage>
</organism>
<keyword evidence="3" id="KW-0238">DNA-binding</keyword>
<dbReference type="Proteomes" id="UP000017548">
    <property type="component" value="Unassembled WGS sequence"/>
</dbReference>
<dbReference type="InterPro" id="IPR044946">
    <property type="entry name" value="Restrct_endonuc_typeI_TRD_sf"/>
</dbReference>
<sequence length="409" mass="47015">MSQKYPILRFIEFQSEGYESVRLSSQLLSYKLGGNYSNTNIPTGFPLIKMGNLGRSCMNVDKVEYIPVSEIIDADDLMKHGDLFFNTRNTLSLVGKVAIWKCELPVAYFNSNLLRLEFRNNYYFNYLLNSPLQIKKFKSIASGTTSVAAIYTKDLLKLPLHIPKSDKEQQKIADFLTSVDSKISQLTEKHRLLNEYKKGVMQQLFSQRLRFKDKDGNAFPEWEERPLNVLASKCTEKNKGRLVKDALTNSAKYGIIAQQDYFDKDIANADNTDNYYVVNIDDFVYNPRISEHAPVGPIGRNHVKKGVMSPLYSVFRFKNNVNLDFIEYFFKGSTWYRYMNSVANFGARHDRMNISSADLMALPCPYPCLAEQQKIAQFLQALDNKITAVAEQIEQTKQFKKGLLQQMFV</sequence>
<comment type="similarity">
    <text evidence="1">Belongs to the type-I restriction system S methylase family.</text>
</comment>
<evidence type="ECO:0000313" key="6">
    <source>
        <dbReference type="Proteomes" id="UP000017548"/>
    </source>
</evidence>
<comment type="caution">
    <text evidence="5">The sequence shown here is derived from an EMBL/GenBank/DDBJ whole genome shotgun (WGS) entry which is preliminary data.</text>
</comment>
<dbReference type="PANTHER" id="PTHR30408">
    <property type="entry name" value="TYPE-1 RESTRICTION ENZYME ECOKI SPECIFICITY PROTEIN"/>
    <property type="match status" value="1"/>
</dbReference>
<evidence type="ECO:0000259" key="4">
    <source>
        <dbReference type="Pfam" id="PF01420"/>
    </source>
</evidence>
<dbReference type="CDD" id="cd17525">
    <property type="entry name" value="RMtype1_S_Eco15ORF14057P-TRD1-CR1_like"/>
    <property type="match status" value="1"/>
</dbReference>
<dbReference type="RefSeq" id="WP_023268972.1">
    <property type="nucleotide sequence ID" value="NZ_AXZL01000076.1"/>
</dbReference>
<dbReference type="PANTHER" id="PTHR30408:SF12">
    <property type="entry name" value="TYPE I RESTRICTION ENZYME MJAVIII SPECIFICITY SUBUNIT"/>
    <property type="match status" value="1"/>
</dbReference>
<dbReference type="EMBL" id="AXZL01000076">
    <property type="protein sequence ID" value="ESE39925.1"/>
    <property type="molecule type" value="Genomic_DNA"/>
</dbReference>
<dbReference type="Pfam" id="PF01420">
    <property type="entry name" value="Methylase_S"/>
    <property type="match status" value="2"/>
</dbReference>
<proteinExistence type="inferred from homology"/>
<keyword evidence="2" id="KW-0680">Restriction system</keyword>
<dbReference type="InterPro" id="IPR000055">
    <property type="entry name" value="Restrct_endonuc_typeI_TRD"/>
</dbReference>